<evidence type="ECO:0000313" key="3">
    <source>
        <dbReference type="EMBL" id="KAL1597400.1"/>
    </source>
</evidence>
<protein>
    <recommendedName>
        <fullName evidence="2">DUF7918 domain-containing protein</fullName>
    </recommendedName>
</protein>
<dbReference type="Pfam" id="PF25534">
    <property type="entry name" value="DUF7918"/>
    <property type="match status" value="1"/>
</dbReference>
<dbReference type="InterPro" id="IPR057678">
    <property type="entry name" value="DUF7918"/>
</dbReference>
<dbReference type="PANTHER" id="PTHR36223">
    <property type="entry name" value="BETA-LACTAMASE-TYPE TRANSPEPTIDASE FOLD DOMAIN CONTAINING PROTEIN"/>
    <property type="match status" value="1"/>
</dbReference>
<proteinExistence type="predicted"/>
<feature type="region of interest" description="Disordered" evidence="1">
    <location>
        <begin position="234"/>
        <end position="265"/>
    </location>
</feature>
<name>A0ABR3QZ10_9PLEO</name>
<reference evidence="3 4" key="1">
    <citation type="submission" date="2024-02" db="EMBL/GenBank/DDBJ databases">
        <title>De novo assembly and annotation of 12 fungi associated with fruit tree decline syndrome in Ontario, Canada.</title>
        <authorList>
            <person name="Sulman M."/>
            <person name="Ellouze W."/>
            <person name="Ilyukhin E."/>
        </authorList>
    </citation>
    <scope>NUCLEOTIDE SEQUENCE [LARGE SCALE GENOMIC DNA]</scope>
    <source>
        <strain evidence="3 4">M97-236</strain>
    </source>
</reference>
<dbReference type="EMBL" id="JAKIXB020000026">
    <property type="protein sequence ID" value="KAL1597400.1"/>
    <property type="molecule type" value="Genomic_DNA"/>
</dbReference>
<gene>
    <name evidence="3" type="ORF">SLS59_007430</name>
</gene>
<dbReference type="PANTHER" id="PTHR36223:SF1">
    <property type="entry name" value="TRANSCRIPTION ELONGATION FACTOR EAF N-TERMINAL DOMAIN-CONTAINING PROTEIN"/>
    <property type="match status" value="1"/>
</dbReference>
<evidence type="ECO:0000313" key="4">
    <source>
        <dbReference type="Proteomes" id="UP001521222"/>
    </source>
</evidence>
<accession>A0ABR3QZ10</accession>
<organism evidence="3 4">
    <name type="scientific">Nothophoma quercina</name>
    <dbReference type="NCBI Taxonomy" id="749835"/>
    <lineage>
        <taxon>Eukaryota</taxon>
        <taxon>Fungi</taxon>
        <taxon>Dikarya</taxon>
        <taxon>Ascomycota</taxon>
        <taxon>Pezizomycotina</taxon>
        <taxon>Dothideomycetes</taxon>
        <taxon>Pleosporomycetidae</taxon>
        <taxon>Pleosporales</taxon>
        <taxon>Pleosporineae</taxon>
        <taxon>Didymellaceae</taxon>
        <taxon>Nothophoma</taxon>
    </lineage>
</organism>
<dbReference type="Proteomes" id="UP001521222">
    <property type="component" value="Unassembled WGS sequence"/>
</dbReference>
<feature type="domain" description="DUF7918" evidence="2">
    <location>
        <begin position="9"/>
        <end position="232"/>
    </location>
</feature>
<comment type="caution">
    <text evidence="3">The sequence shown here is derived from an EMBL/GenBank/DDBJ whole genome shotgun (WGS) entry which is preliminary data.</text>
</comment>
<sequence length="311" mass="34488">MAILNNCPGLEVKVVSNDRPLNEFVDNESDDLCNTVTKYVEVEADGAFGIHLQFTDEYTCRFGVRVEVRLDGQKVGACLYRASQLKKTAGHTLAGKRSKIGGRWHVSDWLFSRIVLDLTDRNELDQATTERLRSAGVITVVIHRIKNVRARAVRRATTRSADDQQNISKFDRVPAKVVKDLGLSHHGEQQKGIRTLCYSDVDGNEDKDAIAIFSFKYRSLAILQALRIAPTTPEPIVLPSRPRTPASEPAPTLRQQHTAPTSCADQNGLTDTKLLVLIGAYRGNTNGLESLSRRDLAVLLEHHRVSDVPTA</sequence>
<evidence type="ECO:0000259" key="2">
    <source>
        <dbReference type="Pfam" id="PF25534"/>
    </source>
</evidence>
<feature type="compositionally biased region" description="Polar residues" evidence="1">
    <location>
        <begin position="253"/>
        <end position="265"/>
    </location>
</feature>
<keyword evidence="4" id="KW-1185">Reference proteome</keyword>
<evidence type="ECO:0000256" key="1">
    <source>
        <dbReference type="SAM" id="MobiDB-lite"/>
    </source>
</evidence>